<dbReference type="Proteomes" id="UP000887566">
    <property type="component" value="Unplaced"/>
</dbReference>
<organism evidence="2 3">
    <name type="scientific">Plectus sambesii</name>
    <dbReference type="NCBI Taxonomy" id="2011161"/>
    <lineage>
        <taxon>Eukaryota</taxon>
        <taxon>Metazoa</taxon>
        <taxon>Ecdysozoa</taxon>
        <taxon>Nematoda</taxon>
        <taxon>Chromadorea</taxon>
        <taxon>Plectida</taxon>
        <taxon>Plectina</taxon>
        <taxon>Plectoidea</taxon>
        <taxon>Plectidae</taxon>
        <taxon>Plectus</taxon>
    </lineage>
</organism>
<proteinExistence type="predicted"/>
<sequence length="1609" mass="174866">MSRASHLTTLRHVGTAVVSACCAAHILVGEFLTFISLCSHDLMLKFKANSRAQAKITFRANVDNRSATVDGFQAYYFAGDSETATVAVEGWEPPLSVSWESADRLIVGDYSCVRTIVTSHMLPGENVISVSTLDASNALTDVTEHVYLFLLPRVTPFLLSAYASIWKISEASHLFPTETMEALKTTFNLSQPGNYSIDFEPLPYTDMGTPQLARLVIGPVVSTQFLTLDLKIIQDPVYQYFPATLNASFDRPLEIGDCVIVDFGNGQKVVYSTEGSIANCTSDPEFAVVSSRKWRLLSRNTNSSIVVDTNYQVTGTFAVSVRAFTWYANRSSISTSRTAVVISPPCNMPYAQIYGISRTKTNPTVVNSVQKFRVESSVQTACPEQVSVTQKWILRSATKNIILTTGDGITATSTIADFAPGALAKGDYELCFKCTIEHATALGWSGGIVVFNPVGDYMSIGESYDIKVNVSAEPFKPTSETTVTINVIPVPAPSLLMRCDPPCTLSDKGTPKLSKDFHSAIIVQCDDTCPFFNATLTSVSWDVQRFYPPTMKTLQNRSVIVTNRAAVISVKSALLPDDVIYSSNAVDNVTVRATVTMGSTLVNYSTTYSVNKAPTNGNCMFNQYETVKGGNTMVKLWCEDWTDPDTVATWDFYRSDGMGSAALLKSSLSGLAIAVLPSGVQQLTAKVGDRLNTRTAPQSIATINVTSIDLSSRNMTEELDALNREADPTKTLSYVSAIIHELEKNGVGFQSNMELLVVQDAVNKYIASEAVPAALKDVLRSVMENAKQDPNSLMDLVNLLASNQLNQANSNMTQQQLVDMVNGLLKKSNDAMANVVSDLVKSIGKAPIITPEDLLPVINTVNSALSYATSITLNTAPTGDKDGALQGAYNVIAGYVDASLFDLSVASAVITIHGETAYIRGDLRAAKAINGEAGDYVFVQFAAAGSSRIVDGKALFSDGTQIVFFDGQAIALGNVTILDCLATASDSYGTTWSNVRFTVWNATWNGSNDSFTAKSGRLTAWMPVESGEFLVNSVIDGDRKLRAGGVLTANSALLSFLGDTQKLTYNGGNITIDAVNNATFSLTLKGALNADVDSWLGRLADPVRIDWLDANILMPLKLDGVVTVPLKATFARMVSGMIGMTLPTVKSFIQYVGAGSFLHPHMDYNETALSGDLFAGKLIALDHGVLLTKDGKSLTTLNFAALVSLEGPSFKCRNGTNDAAIYIQNAIWKIDRSNSSGKVIIALSGGTVDVNSQTHIFTLLEIVGGATMTIDGGRVYRNASDGYVITDARISFSGTRPDERLPTGSPFAFIPQIRYIEEYTPEQWAAESTKLKQQQIAPDGTGFSVGYGKPADVFKAPLICDDWTVIFPPLLTDLNIDNTTNDMFVRVTLTCIPNNPYSFADNARILVNSGSIDVQLKTKDGIRMNVKNATKPIEIRATVRSALIQPPLRALPSVLRRNEAVRLHALRVQQWNASLFVEFDMSSAYFDANIDVWLFLSFDSIPGPLEHQHMWAICVPKENAKFSWLISDAKMINRTGLFYVGVGQRFTGNDTSSIAANDFTVVVYNNTWAFVRNFTFEYSLRAITKGCFFYDPDVMLYNSKGIKVNGLHF</sequence>
<feature type="transmembrane region" description="Helical" evidence="1">
    <location>
        <begin position="12"/>
        <end position="37"/>
    </location>
</feature>
<protein>
    <submittedName>
        <fullName evidence="3">PKD/REJ-like domain-containing protein</fullName>
    </submittedName>
</protein>
<keyword evidence="1" id="KW-0812">Transmembrane</keyword>
<keyword evidence="2" id="KW-1185">Reference proteome</keyword>
<name>A0A914VX23_9BILA</name>
<evidence type="ECO:0000256" key="1">
    <source>
        <dbReference type="SAM" id="Phobius"/>
    </source>
</evidence>
<accession>A0A914VX23</accession>
<keyword evidence="1" id="KW-0472">Membrane</keyword>
<evidence type="ECO:0000313" key="2">
    <source>
        <dbReference type="Proteomes" id="UP000887566"/>
    </source>
</evidence>
<keyword evidence="1" id="KW-1133">Transmembrane helix</keyword>
<evidence type="ECO:0000313" key="3">
    <source>
        <dbReference type="WBParaSite" id="PSAMB.scaffold2687size21813.g18817.t1"/>
    </source>
</evidence>
<dbReference type="WBParaSite" id="PSAMB.scaffold2687size21813.g18817.t1">
    <property type="protein sequence ID" value="PSAMB.scaffold2687size21813.g18817.t1"/>
    <property type="gene ID" value="PSAMB.scaffold2687size21813.g18817"/>
</dbReference>
<reference evidence="3" key="1">
    <citation type="submission" date="2022-11" db="UniProtKB">
        <authorList>
            <consortium name="WormBaseParasite"/>
        </authorList>
    </citation>
    <scope>IDENTIFICATION</scope>
</reference>